<organism evidence="15 16">
    <name type="scientific">Petromyzon marinus</name>
    <name type="common">Sea lamprey</name>
    <dbReference type="NCBI Taxonomy" id="7757"/>
    <lineage>
        <taxon>Eukaryota</taxon>
        <taxon>Metazoa</taxon>
        <taxon>Chordata</taxon>
        <taxon>Craniata</taxon>
        <taxon>Vertebrata</taxon>
        <taxon>Cyclostomata</taxon>
        <taxon>Hyperoartia</taxon>
        <taxon>Petromyzontiformes</taxon>
        <taxon>Petromyzontidae</taxon>
        <taxon>Petromyzon</taxon>
    </lineage>
</organism>
<proteinExistence type="inferred from homology"/>
<dbReference type="KEGG" id="pmrn:116955557"/>
<keyword evidence="11" id="KW-0966">Cell projection</keyword>
<dbReference type="Pfam" id="PF04908">
    <property type="entry name" value="SH3BGR"/>
    <property type="match status" value="1"/>
</dbReference>
<evidence type="ECO:0000256" key="4">
    <source>
        <dbReference type="ARBA" id="ARBA00007764"/>
    </source>
</evidence>
<dbReference type="Proteomes" id="UP001318040">
    <property type="component" value="Chromosome 60"/>
</dbReference>
<evidence type="ECO:0000256" key="5">
    <source>
        <dbReference type="ARBA" id="ARBA00022475"/>
    </source>
</evidence>
<evidence type="ECO:0000313" key="15">
    <source>
        <dbReference type="Proteomes" id="UP001318040"/>
    </source>
</evidence>
<dbReference type="SUPFAM" id="SSF52833">
    <property type="entry name" value="Thioredoxin-like"/>
    <property type="match status" value="1"/>
</dbReference>
<dbReference type="InterPro" id="IPR051033">
    <property type="entry name" value="SH3BGR"/>
</dbReference>
<name>A0AAJ7UBB2_PETMA</name>
<comment type="subcellular location">
    <subcellularLocation>
        <location evidence="3">Cell projection</location>
        <location evidence="3">Ruffle membrane</location>
    </subcellularLocation>
    <subcellularLocation>
        <location evidence="2">Cytoplasm</location>
        <location evidence="2">Cytosol</location>
    </subcellularLocation>
    <subcellularLocation>
        <location evidence="1">Nucleus</location>
    </subcellularLocation>
</comment>
<gene>
    <name evidence="16" type="primary">LOC116955557</name>
</gene>
<evidence type="ECO:0000256" key="8">
    <source>
        <dbReference type="ARBA" id="ARBA00023136"/>
    </source>
</evidence>
<feature type="compositionally biased region" description="Low complexity" evidence="14">
    <location>
        <begin position="359"/>
        <end position="378"/>
    </location>
</feature>
<evidence type="ECO:0000256" key="3">
    <source>
        <dbReference type="ARBA" id="ARBA00004632"/>
    </source>
</evidence>
<keyword evidence="9" id="KW-0325">Glycoprotein</keyword>
<keyword evidence="6" id="KW-0963">Cytoplasm</keyword>
<dbReference type="PANTHER" id="PTHR12232:SF3">
    <property type="entry name" value="SH3 DOMAIN-BINDING GLUTAMIC ACID-RICH-LIKE PROTEIN 3"/>
    <property type="match status" value="1"/>
</dbReference>
<protein>
    <recommendedName>
        <fullName evidence="12">SH3 domain-binding glutamic acid-rich-like protein 3</fullName>
    </recommendedName>
</protein>
<keyword evidence="5" id="KW-1003">Cell membrane</keyword>
<feature type="region of interest" description="Disordered" evidence="14">
    <location>
        <begin position="446"/>
        <end position="477"/>
    </location>
</feature>
<comment type="similarity">
    <text evidence="4">Belongs to the SH3BGR family.</text>
</comment>
<dbReference type="RefSeq" id="XP_032832589.1">
    <property type="nucleotide sequence ID" value="XM_032976698.1"/>
</dbReference>
<feature type="compositionally biased region" description="Basic and acidic residues" evidence="14">
    <location>
        <begin position="448"/>
        <end position="460"/>
    </location>
</feature>
<evidence type="ECO:0000256" key="2">
    <source>
        <dbReference type="ARBA" id="ARBA00004514"/>
    </source>
</evidence>
<keyword evidence="10" id="KW-0539">Nucleus</keyword>
<dbReference type="GO" id="GO:0005634">
    <property type="term" value="C:nucleus"/>
    <property type="evidence" value="ECO:0007669"/>
    <property type="project" value="UniProtKB-SubCell"/>
</dbReference>
<dbReference type="InterPro" id="IPR036249">
    <property type="entry name" value="Thioredoxin-like_sf"/>
</dbReference>
<evidence type="ECO:0000256" key="12">
    <source>
        <dbReference type="ARBA" id="ARBA00040886"/>
    </source>
</evidence>
<dbReference type="InterPro" id="IPR006993">
    <property type="entry name" value="Glut_rich_SH3-bd"/>
</dbReference>
<evidence type="ECO:0000256" key="14">
    <source>
        <dbReference type="SAM" id="MobiDB-lite"/>
    </source>
</evidence>
<feature type="compositionally biased region" description="Acidic residues" evidence="14">
    <location>
        <begin position="144"/>
        <end position="157"/>
    </location>
</feature>
<evidence type="ECO:0000256" key="10">
    <source>
        <dbReference type="ARBA" id="ARBA00023242"/>
    </source>
</evidence>
<dbReference type="Gene3D" id="3.40.30.10">
    <property type="entry name" value="Glutaredoxin"/>
    <property type="match status" value="1"/>
</dbReference>
<evidence type="ECO:0000256" key="6">
    <source>
        <dbReference type="ARBA" id="ARBA00022490"/>
    </source>
</evidence>
<evidence type="ECO:0000256" key="13">
    <source>
        <dbReference type="ARBA" id="ARBA00045345"/>
    </source>
</evidence>
<dbReference type="PANTHER" id="PTHR12232">
    <property type="entry name" value="SH3 DOMAIN-BINDING GLUTAMIC ACID-RICH-LIKE PROTEIN"/>
    <property type="match status" value="1"/>
</dbReference>
<dbReference type="PROSITE" id="PS51354">
    <property type="entry name" value="GLUTAREDOXIN_2"/>
    <property type="match status" value="1"/>
</dbReference>
<feature type="compositionally biased region" description="Basic residues" evidence="14">
    <location>
        <begin position="380"/>
        <end position="394"/>
    </location>
</feature>
<evidence type="ECO:0000256" key="1">
    <source>
        <dbReference type="ARBA" id="ARBA00004123"/>
    </source>
</evidence>
<dbReference type="GeneID" id="116955557"/>
<dbReference type="AlphaFoldDB" id="A0AAJ7UBB2"/>
<keyword evidence="8" id="KW-0472">Membrane</keyword>
<accession>A0AAJ7UBB2</accession>
<feature type="region of interest" description="Disordered" evidence="14">
    <location>
        <begin position="348"/>
        <end position="413"/>
    </location>
</feature>
<evidence type="ECO:0000256" key="11">
    <source>
        <dbReference type="ARBA" id="ARBA00023273"/>
    </source>
</evidence>
<sequence length="477" mass="51721">MAVDVYYTSVTPSRQIRQRQREVTRILESRRVPYQLIDVSVDERVLEEMRRRAGDPSALPPQIFNEGDYLGDYVRLYEAVEDEAFELFLKFAPSPGDKPLIRVDLSRCRADDREPSAAQEASDSSVEVKAMVSRYEQKVVEKYEEESLEEEEEEEDEKQEKKKKLAENVGEGTRTPASTEQESERPLVTTQSLLDHLDTAATIRGGTAEHPEAGPEAETATESRRLPEIKSTVSAAEGGVDVALPKPISIPPAFRQRAEAVVAAPVATAAADGSGGGERSDALPPDDADGKWSNIRRAEGLTIGAEPMETAPTQSVNAPVTTAMARTSELPQILQAVLVAVPSNMVETEAHRTPPPPGGTVAAAAAPPQRRRQAPAVPMRQKKRPEKGVQHGKGRAPLAPTAGGDQRRGEVDAVGREPGKLVQVSIREGQAVVRCSVLEPAAPPVTIAERHEEKEVEVAKPGKAKKSKKARGMCSQQ</sequence>
<dbReference type="GO" id="GO:0032587">
    <property type="term" value="C:ruffle membrane"/>
    <property type="evidence" value="ECO:0007669"/>
    <property type="project" value="UniProtKB-SubCell"/>
</dbReference>
<feature type="region of interest" description="Disordered" evidence="14">
    <location>
        <begin position="267"/>
        <end position="292"/>
    </location>
</feature>
<feature type="region of interest" description="Disordered" evidence="14">
    <location>
        <begin position="144"/>
        <end position="232"/>
    </location>
</feature>
<evidence type="ECO:0000313" key="16">
    <source>
        <dbReference type="RefSeq" id="XP_032832589.1"/>
    </source>
</evidence>
<dbReference type="GO" id="GO:0005829">
    <property type="term" value="C:cytosol"/>
    <property type="evidence" value="ECO:0007669"/>
    <property type="project" value="UniProtKB-SubCell"/>
</dbReference>
<feature type="compositionally biased region" description="Basic residues" evidence="14">
    <location>
        <begin position="462"/>
        <end position="471"/>
    </location>
</feature>
<evidence type="ECO:0000256" key="9">
    <source>
        <dbReference type="ARBA" id="ARBA00023180"/>
    </source>
</evidence>
<comment type="function">
    <text evidence="13">Could act as a modulator of glutaredoxin biological activity. May play a role in cytoskeleton organization.</text>
</comment>
<reference evidence="16" key="1">
    <citation type="submission" date="2025-08" db="UniProtKB">
        <authorList>
            <consortium name="RefSeq"/>
        </authorList>
    </citation>
    <scope>IDENTIFICATION</scope>
    <source>
        <tissue evidence="16">Sperm</tissue>
    </source>
</reference>
<keyword evidence="7" id="KW-0007">Acetylation</keyword>
<evidence type="ECO:0000256" key="7">
    <source>
        <dbReference type="ARBA" id="ARBA00022990"/>
    </source>
</evidence>
<keyword evidence="15" id="KW-1185">Reference proteome</keyword>